<keyword evidence="1" id="KW-1133">Transmembrane helix</keyword>
<dbReference type="RefSeq" id="WP_378014992.1">
    <property type="nucleotide sequence ID" value="NZ_BAABHN010000041.1"/>
</dbReference>
<dbReference type="EMBL" id="JBHSIM010000041">
    <property type="protein sequence ID" value="MFC4834750.1"/>
    <property type="molecule type" value="Genomic_DNA"/>
</dbReference>
<comment type="caution">
    <text evidence="2">The sequence shown here is derived from an EMBL/GenBank/DDBJ whole genome shotgun (WGS) entry which is preliminary data.</text>
</comment>
<name>A0ABV9RM27_9PSEU</name>
<feature type="transmembrane region" description="Helical" evidence="1">
    <location>
        <begin position="12"/>
        <end position="45"/>
    </location>
</feature>
<proteinExistence type="predicted"/>
<dbReference type="Proteomes" id="UP001595909">
    <property type="component" value="Unassembled WGS sequence"/>
</dbReference>
<reference evidence="3" key="1">
    <citation type="journal article" date="2019" name="Int. J. Syst. Evol. Microbiol.">
        <title>The Global Catalogue of Microorganisms (GCM) 10K type strain sequencing project: providing services to taxonomists for standard genome sequencing and annotation.</title>
        <authorList>
            <consortium name="The Broad Institute Genomics Platform"/>
            <consortium name="The Broad Institute Genome Sequencing Center for Infectious Disease"/>
            <person name="Wu L."/>
            <person name="Ma J."/>
        </authorList>
    </citation>
    <scope>NUCLEOTIDE SEQUENCE [LARGE SCALE GENOMIC DNA]</scope>
    <source>
        <strain evidence="3">CCUG 50347</strain>
    </source>
</reference>
<evidence type="ECO:0000256" key="1">
    <source>
        <dbReference type="SAM" id="Phobius"/>
    </source>
</evidence>
<keyword evidence="3" id="KW-1185">Reference proteome</keyword>
<evidence type="ECO:0008006" key="4">
    <source>
        <dbReference type="Google" id="ProtNLM"/>
    </source>
</evidence>
<evidence type="ECO:0000313" key="3">
    <source>
        <dbReference type="Proteomes" id="UP001595909"/>
    </source>
</evidence>
<protein>
    <recommendedName>
        <fullName evidence="4">DUF2273 domain-containing protein</fullName>
    </recommendedName>
</protein>
<sequence>MELIDMRVSNTVLGLVVGLVLGLAGAFGGFGAFLLVLVLGVVGLLVGRYLDGQLDLDGLTGRGRSGDRPSTRL</sequence>
<evidence type="ECO:0000313" key="2">
    <source>
        <dbReference type="EMBL" id="MFC4834750.1"/>
    </source>
</evidence>
<gene>
    <name evidence="2" type="ORF">ACFPEL_20215</name>
</gene>
<accession>A0ABV9RM27</accession>
<keyword evidence="1" id="KW-0472">Membrane</keyword>
<keyword evidence="1" id="KW-0812">Transmembrane</keyword>
<organism evidence="2 3">
    <name type="scientific">Actinomycetospora chibensis</name>
    <dbReference type="NCBI Taxonomy" id="663606"/>
    <lineage>
        <taxon>Bacteria</taxon>
        <taxon>Bacillati</taxon>
        <taxon>Actinomycetota</taxon>
        <taxon>Actinomycetes</taxon>
        <taxon>Pseudonocardiales</taxon>
        <taxon>Pseudonocardiaceae</taxon>
        <taxon>Actinomycetospora</taxon>
    </lineage>
</organism>